<accession>A0A6J5PIE2</accession>
<evidence type="ECO:0000313" key="1">
    <source>
        <dbReference type="EMBL" id="CAB4171539.1"/>
    </source>
</evidence>
<dbReference type="EMBL" id="LR797404">
    <property type="protein sequence ID" value="CAB4214035.1"/>
    <property type="molecule type" value="Genomic_DNA"/>
</dbReference>
<organism evidence="1">
    <name type="scientific">uncultured Caudovirales phage</name>
    <dbReference type="NCBI Taxonomy" id="2100421"/>
    <lineage>
        <taxon>Viruses</taxon>
        <taxon>Duplodnaviria</taxon>
        <taxon>Heunggongvirae</taxon>
        <taxon>Uroviricota</taxon>
        <taxon>Caudoviricetes</taxon>
        <taxon>Peduoviridae</taxon>
        <taxon>Maltschvirus</taxon>
        <taxon>Maltschvirus maltsch</taxon>
    </lineage>
</organism>
<reference evidence="1" key="1">
    <citation type="submission" date="2020-05" db="EMBL/GenBank/DDBJ databases">
        <authorList>
            <person name="Chiriac C."/>
            <person name="Salcher M."/>
            <person name="Ghai R."/>
            <person name="Kavagutti S V."/>
        </authorList>
    </citation>
    <scope>NUCLEOTIDE SEQUENCE</scope>
</reference>
<name>A0A6J5PIE2_9CAUD</name>
<dbReference type="EMBL" id="LR797048">
    <property type="protein sequence ID" value="CAB4184225.1"/>
    <property type="molecule type" value="Genomic_DNA"/>
</dbReference>
<protein>
    <submittedName>
        <fullName evidence="1">Uncharacterized protein</fullName>
    </submittedName>
</protein>
<sequence length="70" mass="8119">MTSTSLRQYWEGVPKYPALFFGDDVVRAVNDQRKTFLRQVNFYVPAAVDQVVQFGVRHVRVFAYLFIFGG</sequence>
<dbReference type="EMBL" id="LR796876">
    <property type="protein sequence ID" value="CAB4171539.1"/>
    <property type="molecule type" value="Genomic_DNA"/>
</dbReference>
<evidence type="ECO:0000313" key="2">
    <source>
        <dbReference type="EMBL" id="CAB4184225.1"/>
    </source>
</evidence>
<gene>
    <name evidence="2" type="ORF">UFOVP1097_37</name>
    <name evidence="3" type="ORF">UFOVP1349_31</name>
    <name evidence="4" type="ORF">UFOVP1456_11</name>
    <name evidence="1" type="ORF">UFOVP925_12</name>
</gene>
<evidence type="ECO:0000313" key="3">
    <source>
        <dbReference type="EMBL" id="CAB4200162.1"/>
    </source>
</evidence>
<proteinExistence type="predicted"/>
<dbReference type="EMBL" id="LR797291">
    <property type="protein sequence ID" value="CAB4200162.1"/>
    <property type="molecule type" value="Genomic_DNA"/>
</dbReference>
<evidence type="ECO:0000313" key="4">
    <source>
        <dbReference type="EMBL" id="CAB4214035.1"/>
    </source>
</evidence>